<dbReference type="CDD" id="cd08414">
    <property type="entry name" value="PBP2_LTTR_aromatics_like"/>
    <property type="match status" value="1"/>
</dbReference>
<dbReference type="Proteomes" id="UP001302257">
    <property type="component" value="Chromosome"/>
</dbReference>
<comment type="similarity">
    <text evidence="1">Belongs to the LysR transcriptional regulatory family.</text>
</comment>
<dbReference type="RefSeq" id="WP_313866791.1">
    <property type="nucleotide sequence ID" value="NZ_CP132507.1"/>
</dbReference>
<evidence type="ECO:0000256" key="3">
    <source>
        <dbReference type="ARBA" id="ARBA00023125"/>
    </source>
</evidence>
<evidence type="ECO:0000313" key="6">
    <source>
        <dbReference type="EMBL" id="WNO03920.1"/>
    </source>
</evidence>
<dbReference type="PRINTS" id="PR00039">
    <property type="entry name" value="HTHLYSR"/>
</dbReference>
<dbReference type="Gene3D" id="1.10.10.10">
    <property type="entry name" value="Winged helix-like DNA-binding domain superfamily/Winged helix DNA-binding domain"/>
    <property type="match status" value="1"/>
</dbReference>
<organism evidence="6 7">
    <name type="scientific">Rhodoferax mekongensis</name>
    <dbReference type="NCBI Taxonomy" id="3068341"/>
    <lineage>
        <taxon>Bacteria</taxon>
        <taxon>Pseudomonadati</taxon>
        <taxon>Pseudomonadota</taxon>
        <taxon>Betaproteobacteria</taxon>
        <taxon>Burkholderiales</taxon>
        <taxon>Comamonadaceae</taxon>
        <taxon>Rhodoferax</taxon>
    </lineage>
</organism>
<dbReference type="InterPro" id="IPR036388">
    <property type="entry name" value="WH-like_DNA-bd_sf"/>
</dbReference>
<dbReference type="Pfam" id="PF00126">
    <property type="entry name" value="HTH_1"/>
    <property type="match status" value="1"/>
</dbReference>
<dbReference type="EMBL" id="CP132507">
    <property type="protein sequence ID" value="WNO03920.1"/>
    <property type="molecule type" value="Genomic_DNA"/>
</dbReference>
<evidence type="ECO:0000256" key="1">
    <source>
        <dbReference type="ARBA" id="ARBA00009437"/>
    </source>
</evidence>
<evidence type="ECO:0000256" key="2">
    <source>
        <dbReference type="ARBA" id="ARBA00023015"/>
    </source>
</evidence>
<dbReference type="InterPro" id="IPR005119">
    <property type="entry name" value="LysR_subst-bd"/>
</dbReference>
<keyword evidence="2" id="KW-0805">Transcription regulation</keyword>
<dbReference type="Pfam" id="PF03466">
    <property type="entry name" value="LysR_substrate"/>
    <property type="match status" value="1"/>
</dbReference>
<dbReference type="PANTHER" id="PTHR30346:SF0">
    <property type="entry name" value="HCA OPERON TRANSCRIPTIONAL ACTIVATOR HCAR"/>
    <property type="match status" value="1"/>
</dbReference>
<name>A0ABZ0AX88_9BURK</name>
<feature type="domain" description="HTH lysR-type" evidence="5">
    <location>
        <begin position="5"/>
        <end position="62"/>
    </location>
</feature>
<evidence type="ECO:0000313" key="7">
    <source>
        <dbReference type="Proteomes" id="UP001302257"/>
    </source>
</evidence>
<evidence type="ECO:0000256" key="4">
    <source>
        <dbReference type="ARBA" id="ARBA00023163"/>
    </source>
</evidence>
<reference evidence="6 7" key="1">
    <citation type="submission" date="2023-08" db="EMBL/GenBank/DDBJ databases">
        <title>Rhodoferax potami sp. nov. and Rhodoferax mekongensis sp. nov., isolated from the Mekong River in Thailand.</title>
        <authorList>
            <person name="Kitikhun S."/>
            <person name="Charoenyingcharoen P."/>
            <person name="Siriarchawattana P."/>
            <person name="Likhitrattanapisal S."/>
            <person name="Nilsakha T."/>
            <person name="Chanpet A."/>
            <person name="Rattanawaree P."/>
            <person name="Ingsriswang S."/>
        </authorList>
    </citation>
    <scope>NUCLEOTIDE SEQUENCE [LARGE SCALE GENOMIC DNA]</scope>
    <source>
        <strain evidence="6 7">TBRC 17307</strain>
    </source>
</reference>
<proteinExistence type="inferred from homology"/>
<dbReference type="PROSITE" id="PS50931">
    <property type="entry name" value="HTH_LYSR"/>
    <property type="match status" value="1"/>
</dbReference>
<dbReference type="Gene3D" id="3.40.190.10">
    <property type="entry name" value="Periplasmic binding protein-like II"/>
    <property type="match status" value="2"/>
</dbReference>
<dbReference type="InterPro" id="IPR036390">
    <property type="entry name" value="WH_DNA-bd_sf"/>
</dbReference>
<dbReference type="PANTHER" id="PTHR30346">
    <property type="entry name" value="TRANSCRIPTIONAL DUAL REGULATOR HCAR-RELATED"/>
    <property type="match status" value="1"/>
</dbReference>
<dbReference type="InterPro" id="IPR000847">
    <property type="entry name" value="LysR_HTH_N"/>
</dbReference>
<keyword evidence="4" id="KW-0804">Transcription</keyword>
<sequence length="302" mass="34154">MKESIDLRQLRYFLAVSEELNFSRAAIRLHISQPPLSRQIKKLEEQLGADLFVRTKQSVVLTKAGQAFVPEVRKTLEQAQKAISVAQAARTEVNRRFLVGYTTVFDRSAIPDVLDELQVAFQSWRITTNGKRSISLVQEIKAGRMDAAFIGLHTEIKGLVSETVFEEPLIVALPAVHPLAQKSVVGFDDLCKEPMFWFERRLNPGFYDYCQAFFSRIHFKPSVVPEPQDHHVLLGLIAEGRGFALISKSLEKLVREGVVFKELVKAQDKLSMGIAVVYSPSNQSPVLRKFLELVRSKKNQAF</sequence>
<keyword evidence="7" id="KW-1185">Reference proteome</keyword>
<dbReference type="SUPFAM" id="SSF53850">
    <property type="entry name" value="Periplasmic binding protein-like II"/>
    <property type="match status" value="1"/>
</dbReference>
<keyword evidence="3" id="KW-0238">DNA-binding</keyword>
<evidence type="ECO:0000259" key="5">
    <source>
        <dbReference type="PROSITE" id="PS50931"/>
    </source>
</evidence>
<accession>A0ABZ0AX88</accession>
<dbReference type="SUPFAM" id="SSF46785">
    <property type="entry name" value="Winged helix' DNA-binding domain"/>
    <property type="match status" value="1"/>
</dbReference>
<gene>
    <name evidence="6" type="ORF">RAN89_13490</name>
</gene>
<protein>
    <submittedName>
        <fullName evidence="6">LysR family transcriptional regulator</fullName>
    </submittedName>
</protein>